<protein>
    <submittedName>
        <fullName evidence="1">Uncharacterized protein</fullName>
    </submittedName>
</protein>
<name>A0ACB9G2J7_9ASTR</name>
<organism evidence="1 2">
    <name type="scientific">Smallanthus sonchifolius</name>
    <dbReference type="NCBI Taxonomy" id="185202"/>
    <lineage>
        <taxon>Eukaryota</taxon>
        <taxon>Viridiplantae</taxon>
        <taxon>Streptophyta</taxon>
        <taxon>Embryophyta</taxon>
        <taxon>Tracheophyta</taxon>
        <taxon>Spermatophyta</taxon>
        <taxon>Magnoliopsida</taxon>
        <taxon>eudicotyledons</taxon>
        <taxon>Gunneridae</taxon>
        <taxon>Pentapetalae</taxon>
        <taxon>asterids</taxon>
        <taxon>campanulids</taxon>
        <taxon>Asterales</taxon>
        <taxon>Asteraceae</taxon>
        <taxon>Asteroideae</taxon>
        <taxon>Heliantheae alliance</taxon>
        <taxon>Millerieae</taxon>
        <taxon>Smallanthus</taxon>
    </lineage>
</organism>
<evidence type="ECO:0000313" key="1">
    <source>
        <dbReference type="EMBL" id="KAI3777692.1"/>
    </source>
</evidence>
<evidence type="ECO:0000313" key="2">
    <source>
        <dbReference type="Proteomes" id="UP001056120"/>
    </source>
</evidence>
<comment type="caution">
    <text evidence="1">The sequence shown here is derived from an EMBL/GenBank/DDBJ whole genome shotgun (WGS) entry which is preliminary data.</text>
</comment>
<dbReference type="Proteomes" id="UP001056120">
    <property type="component" value="Linkage Group LG15"/>
</dbReference>
<proteinExistence type="predicted"/>
<reference evidence="2" key="1">
    <citation type="journal article" date="2022" name="Mol. Ecol. Resour.">
        <title>The genomes of chicory, endive, great burdock and yacon provide insights into Asteraceae palaeo-polyploidization history and plant inulin production.</title>
        <authorList>
            <person name="Fan W."/>
            <person name="Wang S."/>
            <person name="Wang H."/>
            <person name="Wang A."/>
            <person name="Jiang F."/>
            <person name="Liu H."/>
            <person name="Zhao H."/>
            <person name="Xu D."/>
            <person name="Zhang Y."/>
        </authorList>
    </citation>
    <scope>NUCLEOTIDE SEQUENCE [LARGE SCALE GENOMIC DNA]</scope>
    <source>
        <strain evidence="2">cv. Yunnan</strain>
    </source>
</reference>
<keyword evidence="2" id="KW-1185">Reference proteome</keyword>
<sequence>MIVICIGFALTGNSRKELEILIMGLPQVSSSKVAEEVTVSLSTSVLSPPNFHGFSSCDMSGMRVNCMPYELNSTDISSLDRDEHTDGGTDNITENSGAIVRKRLSSPLNGLILPNEFDHQSQTGSDKDLVAAFQDHKNNNMGITRFMTPFVLSPSSFQQCMNQESAKFGKNSGFFTDGSLLENTDLHHTFKKSGLISSVFVPTWSKFSRTSKPSSVLTNELDDNHMTLKEIELSLDGTISDILSFQGEEDSRTVRKFDHNTTPENPGLGPLKNRCYRVVWTPGQSASFSPHPQKLPFAVTSVDGDNFLLYYSSIDLAGQLPSKKQKGQTMKRSLSIDDPQVEKTRLRVPMKGRIQLVLSNPEKTPIHTFLCNYDLSDMPAGTKTFLRQKVTLASTTPASNTGTASSVQNSPKANENSNNSGVLRYALHLRFLCPSSKKNSRTIQRCKSDPSSVPEKNSKNLGVERRFYLYNDMRVVFPQRHSDADEGKLHAEYHYPSDPKYYDISN</sequence>
<accession>A0ACB9G2J7</accession>
<reference evidence="1 2" key="2">
    <citation type="journal article" date="2022" name="Mol. Ecol. Resour.">
        <title>The genomes of chicory, endive, great burdock and yacon provide insights into Asteraceae paleo-polyploidization history and plant inulin production.</title>
        <authorList>
            <person name="Fan W."/>
            <person name="Wang S."/>
            <person name="Wang H."/>
            <person name="Wang A."/>
            <person name="Jiang F."/>
            <person name="Liu H."/>
            <person name="Zhao H."/>
            <person name="Xu D."/>
            <person name="Zhang Y."/>
        </authorList>
    </citation>
    <scope>NUCLEOTIDE SEQUENCE [LARGE SCALE GENOMIC DNA]</scope>
    <source>
        <strain evidence="2">cv. Yunnan</strain>
        <tissue evidence="1">Leaves</tissue>
    </source>
</reference>
<gene>
    <name evidence="1" type="ORF">L1987_47493</name>
</gene>
<dbReference type="EMBL" id="CM042032">
    <property type="protein sequence ID" value="KAI3777692.1"/>
    <property type="molecule type" value="Genomic_DNA"/>
</dbReference>